<name>A0A8H9R280_CLOPF</name>
<gene>
    <name evidence="6" type="ORF">I9080_002942</name>
</gene>
<dbReference type="Pfam" id="PF00005">
    <property type="entry name" value="ABC_tran"/>
    <property type="match status" value="1"/>
</dbReference>
<accession>A0A8H9R280</accession>
<dbReference type="GO" id="GO:0005524">
    <property type="term" value="F:ATP binding"/>
    <property type="evidence" value="ECO:0007669"/>
    <property type="project" value="UniProtKB-KW"/>
</dbReference>
<reference evidence="6" key="1">
    <citation type="journal article" date="2018" name="Genome Biol.">
        <title>SKESA: strategic k-mer extension for scrupulous assemblies.</title>
        <authorList>
            <person name="Souvorov A."/>
            <person name="Agarwala R."/>
            <person name="Lipman D.J."/>
        </authorList>
    </citation>
    <scope>NUCLEOTIDE SEQUENCE</scope>
    <source>
        <strain evidence="6">C8</strain>
    </source>
</reference>
<dbReference type="SMART" id="SM00382">
    <property type="entry name" value="AAA"/>
    <property type="match status" value="1"/>
</dbReference>
<keyword evidence="3" id="KW-0547">Nucleotide-binding</keyword>
<dbReference type="Gene3D" id="3.40.50.300">
    <property type="entry name" value="P-loop containing nucleotide triphosphate hydrolases"/>
    <property type="match status" value="1"/>
</dbReference>
<proteinExistence type="inferred from homology"/>
<feature type="domain" description="ABC transporter" evidence="5">
    <location>
        <begin position="5"/>
        <end position="226"/>
    </location>
</feature>
<organism evidence="6">
    <name type="scientific">Clostridium perfringens</name>
    <dbReference type="NCBI Taxonomy" id="1502"/>
    <lineage>
        <taxon>Bacteria</taxon>
        <taxon>Bacillati</taxon>
        <taxon>Bacillota</taxon>
        <taxon>Clostridia</taxon>
        <taxon>Eubacteriales</taxon>
        <taxon>Clostridiaceae</taxon>
        <taxon>Clostridium</taxon>
    </lineage>
</organism>
<dbReference type="Proteomes" id="UP000859547">
    <property type="component" value="Unassembled WGS sequence"/>
</dbReference>
<sequence>MDKLITFKNVIKNFGSRKIINGINFTISRGEVVALIGENGSGKSTTIALLLGILEADSGEIIRWSKNYKEKTGAKLQSTPFFEGFSCAENLEYFSALYGIQMSKEDIYKKLDEWNLEECKDTQAVKLSLGQQKRLAIAVTTLHQPELIVLDEPSAGLDPKVRYDIHKLIKQFSNTNTAIMFSSHDMEEVEKLATRILFIYKGTIIEDGNPNALLEKYGEKNLEKVYLNIMNRDMEGEYV</sequence>
<evidence type="ECO:0000256" key="3">
    <source>
        <dbReference type="ARBA" id="ARBA00022741"/>
    </source>
</evidence>
<dbReference type="AlphaFoldDB" id="A0A8H9R280"/>
<evidence type="ECO:0000313" key="6">
    <source>
        <dbReference type="EMBL" id="HAT4309098.1"/>
    </source>
</evidence>
<comment type="caution">
    <text evidence="6">The sequence shown here is derived from an EMBL/GenBank/DDBJ whole genome shotgun (WGS) entry which is preliminary data.</text>
</comment>
<dbReference type="PANTHER" id="PTHR42711">
    <property type="entry name" value="ABC TRANSPORTER ATP-BINDING PROTEIN"/>
    <property type="match status" value="1"/>
</dbReference>
<dbReference type="InterPro" id="IPR017871">
    <property type="entry name" value="ABC_transporter-like_CS"/>
</dbReference>
<evidence type="ECO:0000256" key="1">
    <source>
        <dbReference type="ARBA" id="ARBA00005417"/>
    </source>
</evidence>
<keyword evidence="4 6" id="KW-0067">ATP-binding</keyword>
<keyword evidence="2" id="KW-0813">Transport</keyword>
<evidence type="ECO:0000259" key="5">
    <source>
        <dbReference type="PROSITE" id="PS50893"/>
    </source>
</evidence>
<evidence type="ECO:0000256" key="4">
    <source>
        <dbReference type="ARBA" id="ARBA00022840"/>
    </source>
</evidence>
<dbReference type="EMBL" id="DACTCB010000023">
    <property type="protein sequence ID" value="HAT4309098.1"/>
    <property type="molecule type" value="Genomic_DNA"/>
</dbReference>
<dbReference type="InterPro" id="IPR050763">
    <property type="entry name" value="ABC_transporter_ATP-binding"/>
</dbReference>
<comment type="similarity">
    <text evidence="1">Belongs to the ABC transporter superfamily.</text>
</comment>
<dbReference type="CDD" id="cd03230">
    <property type="entry name" value="ABC_DR_subfamily_A"/>
    <property type="match status" value="1"/>
</dbReference>
<dbReference type="PANTHER" id="PTHR42711:SF5">
    <property type="entry name" value="ABC TRANSPORTER ATP-BINDING PROTEIN NATA"/>
    <property type="match status" value="1"/>
</dbReference>
<dbReference type="PROSITE" id="PS50893">
    <property type="entry name" value="ABC_TRANSPORTER_2"/>
    <property type="match status" value="1"/>
</dbReference>
<dbReference type="InterPro" id="IPR003593">
    <property type="entry name" value="AAA+_ATPase"/>
</dbReference>
<reference evidence="6" key="2">
    <citation type="submission" date="2020-07" db="EMBL/GenBank/DDBJ databases">
        <authorList>
            <consortium name="NCBI Pathogen Detection Project"/>
        </authorList>
    </citation>
    <scope>NUCLEOTIDE SEQUENCE</scope>
    <source>
        <strain evidence="6">C8</strain>
    </source>
</reference>
<protein>
    <submittedName>
        <fullName evidence="6">ABC transporter ATP-binding protein</fullName>
    </submittedName>
</protein>
<evidence type="ECO:0000256" key="2">
    <source>
        <dbReference type="ARBA" id="ARBA00022448"/>
    </source>
</evidence>
<dbReference type="SUPFAM" id="SSF52540">
    <property type="entry name" value="P-loop containing nucleoside triphosphate hydrolases"/>
    <property type="match status" value="1"/>
</dbReference>
<dbReference type="InterPro" id="IPR003439">
    <property type="entry name" value="ABC_transporter-like_ATP-bd"/>
</dbReference>
<dbReference type="PROSITE" id="PS00211">
    <property type="entry name" value="ABC_TRANSPORTER_1"/>
    <property type="match status" value="1"/>
</dbReference>
<dbReference type="GO" id="GO:0016887">
    <property type="term" value="F:ATP hydrolysis activity"/>
    <property type="evidence" value="ECO:0007669"/>
    <property type="project" value="InterPro"/>
</dbReference>
<dbReference type="InterPro" id="IPR027417">
    <property type="entry name" value="P-loop_NTPase"/>
</dbReference>